<keyword evidence="2" id="KW-1185">Reference proteome</keyword>
<gene>
    <name evidence="1" type="ORF">F4821DRAFT_250205</name>
</gene>
<evidence type="ECO:0000313" key="1">
    <source>
        <dbReference type="EMBL" id="KAI6081045.1"/>
    </source>
</evidence>
<comment type="caution">
    <text evidence="1">The sequence shown here is derived from an EMBL/GenBank/DDBJ whole genome shotgun (WGS) entry which is preliminary data.</text>
</comment>
<proteinExistence type="predicted"/>
<accession>A0ACC0CKY0</accession>
<reference evidence="1 2" key="1">
    <citation type="journal article" date="2022" name="New Phytol.">
        <title>Ecological generalism drives hyperdiversity of secondary metabolite gene clusters in xylarialean endophytes.</title>
        <authorList>
            <person name="Franco M.E.E."/>
            <person name="Wisecaver J.H."/>
            <person name="Arnold A.E."/>
            <person name="Ju Y.M."/>
            <person name="Slot J.C."/>
            <person name="Ahrendt S."/>
            <person name="Moore L.P."/>
            <person name="Eastman K.E."/>
            <person name="Scott K."/>
            <person name="Konkel Z."/>
            <person name="Mondo S.J."/>
            <person name="Kuo A."/>
            <person name="Hayes R.D."/>
            <person name="Haridas S."/>
            <person name="Andreopoulos B."/>
            <person name="Riley R."/>
            <person name="LaButti K."/>
            <person name="Pangilinan J."/>
            <person name="Lipzen A."/>
            <person name="Amirebrahimi M."/>
            <person name="Yan J."/>
            <person name="Adam C."/>
            <person name="Keymanesh K."/>
            <person name="Ng V."/>
            <person name="Louie K."/>
            <person name="Northen T."/>
            <person name="Drula E."/>
            <person name="Henrissat B."/>
            <person name="Hsieh H.M."/>
            <person name="Youens-Clark K."/>
            <person name="Lutzoni F."/>
            <person name="Miadlikowska J."/>
            <person name="Eastwood D.C."/>
            <person name="Hamelin R.C."/>
            <person name="Grigoriev I.V."/>
            <person name="U'Ren J.M."/>
        </authorList>
    </citation>
    <scope>NUCLEOTIDE SEQUENCE [LARGE SCALE GENOMIC DNA]</scope>
    <source>
        <strain evidence="1 2">ER1909</strain>
    </source>
</reference>
<evidence type="ECO:0000313" key="2">
    <source>
        <dbReference type="Proteomes" id="UP001497680"/>
    </source>
</evidence>
<organism evidence="1 2">
    <name type="scientific">Hypoxylon rubiginosum</name>
    <dbReference type="NCBI Taxonomy" id="110542"/>
    <lineage>
        <taxon>Eukaryota</taxon>
        <taxon>Fungi</taxon>
        <taxon>Dikarya</taxon>
        <taxon>Ascomycota</taxon>
        <taxon>Pezizomycotina</taxon>
        <taxon>Sordariomycetes</taxon>
        <taxon>Xylariomycetidae</taxon>
        <taxon>Xylariales</taxon>
        <taxon>Hypoxylaceae</taxon>
        <taxon>Hypoxylon</taxon>
    </lineage>
</organism>
<dbReference type="Proteomes" id="UP001497680">
    <property type="component" value="Unassembled WGS sequence"/>
</dbReference>
<dbReference type="EMBL" id="MU394410">
    <property type="protein sequence ID" value="KAI6081045.1"/>
    <property type="molecule type" value="Genomic_DNA"/>
</dbReference>
<name>A0ACC0CKY0_9PEZI</name>
<sequence length="459" mass="50813">MSHTLVSHPSKDSDSNDSNDSELYRDIVSQFPLLNAYTQLLFGFKLPTDVDRDAVISTLQDGFDQLKKQISWLGWQVARESGILKPVPWPQAVAEERIRVKYCDDVVAPMTKLFSAGVPISMLDGSVLTPWPALPHPRGLDGPDPIVAMQANFVRGGLILNLSTHHTIIDGTGIYQFVNLLALAMSGKEIPLDDLEQANRDRSRVIPLIPHGEPVKDYSHLRQPPGYTWMFPKSPPMWCNFKMPANALRQLVKSVRDQSSSSKQVMISENDILSAFVWQRLCAVRMANGQPPERMSKLGRAIDGRTALGVPMAYMGHMVCHALVRLPLAQVAGLPLQQLAIILRRELNQANTAWAIRSYATFMAREPDCSNLLYGGTHDSRADLMVTATGQALPLPASWGPLLGRSCFLRRPTAAPIPGCFIITEAEGSATPLTLCLPEEDLIGLKKDSLWKQYIRYVG</sequence>
<protein>
    <submittedName>
        <fullName evidence="1">Uncharacterized protein</fullName>
    </submittedName>
</protein>